<evidence type="ECO:0000313" key="1">
    <source>
        <dbReference type="EMBL" id="KMV18474.1"/>
    </source>
</evidence>
<evidence type="ECO:0008006" key="3">
    <source>
        <dbReference type="Google" id="ProtNLM"/>
    </source>
</evidence>
<dbReference type="PATRIC" id="fig|451644.5.peg.2209"/>
<name>A0A0J8WZ57_9MYCO</name>
<reference evidence="1 2" key="1">
    <citation type="submission" date="2015-06" db="EMBL/GenBank/DDBJ databases">
        <title>Genome sequence of Mycobacterium conceptionense strain MLE.</title>
        <authorList>
            <person name="Greninger A.L."/>
            <person name="Cunningham G."/>
            <person name="Chiu C.Y."/>
            <person name="Miller S."/>
        </authorList>
    </citation>
    <scope>NUCLEOTIDE SEQUENCE [LARGE SCALE GENOMIC DNA]</scope>
    <source>
        <strain evidence="1 2">MLE</strain>
    </source>
</reference>
<comment type="caution">
    <text evidence="1">The sequence shown here is derived from an EMBL/GenBank/DDBJ whole genome shotgun (WGS) entry which is preliminary data.</text>
</comment>
<gene>
    <name evidence="1" type="ORF">ACT17_10750</name>
</gene>
<accession>A0A0J8WZ57</accession>
<dbReference type="Proteomes" id="UP000037594">
    <property type="component" value="Unassembled WGS sequence"/>
</dbReference>
<dbReference type="AlphaFoldDB" id="A0A0J8WZ57"/>
<dbReference type="OrthoDB" id="4772041at2"/>
<organism evidence="1 2">
    <name type="scientific">Mycolicibacterium conceptionense</name>
    <dbReference type="NCBI Taxonomy" id="451644"/>
    <lineage>
        <taxon>Bacteria</taxon>
        <taxon>Bacillati</taxon>
        <taxon>Actinomycetota</taxon>
        <taxon>Actinomycetes</taxon>
        <taxon>Mycobacteriales</taxon>
        <taxon>Mycobacteriaceae</taxon>
        <taxon>Mycolicibacterium</taxon>
    </lineage>
</organism>
<dbReference type="EMBL" id="LFOD01000007">
    <property type="protein sequence ID" value="KMV18474.1"/>
    <property type="molecule type" value="Genomic_DNA"/>
</dbReference>
<evidence type="ECO:0000313" key="2">
    <source>
        <dbReference type="Proteomes" id="UP000037594"/>
    </source>
</evidence>
<protein>
    <recommendedName>
        <fullName evidence="3">Condensation domain-containing protein</fullName>
    </recommendedName>
</protein>
<sequence>MNTQVSRNDCFYAGQPVTYLVGPLERVLPPALLKVRLQTIAAAGPQNRLGLRPSRRSRHWDFDPECDGVVLTSGPAPDMADPARAMLDLLAGGPAVPPATAHIHIADRWLFLNFDHGLGGGRLFSEVIAAAGSEGHGFSEPAPVATTRNPGLRAVAHTVRKEPMRMLRALDEPLRRSAAVVPTGQFDEPESLAYARSQPGLLEEVRANRDSCLPRAPLAAIVLSAFLDGLRSHGITPEDEVGLLVDLGRYLPPGAGTLANFVGIAPIQIAPPYDPALVADAISEYTHGGRALVRYGMAYAARLRTRPAELPRWQTDSRRARIVVTDHANSAAAGKISWAISPDGHHFVRKAPVRYSNQISLAVNRVASELHLTASYYASTFDPEAIAAVLDRIVAADSPLVRMGQIATTSSRAGR</sequence>
<proteinExistence type="predicted"/>
<dbReference type="RefSeq" id="WP_047038054.1">
    <property type="nucleotide sequence ID" value="NZ_LFOD01000007.1"/>
</dbReference>